<keyword evidence="2" id="KW-1185">Reference proteome</keyword>
<dbReference type="EMBL" id="LRGB01000093">
    <property type="protein sequence ID" value="KZS20881.1"/>
    <property type="molecule type" value="Genomic_DNA"/>
</dbReference>
<dbReference type="AlphaFoldDB" id="A0A162RYE9"/>
<name>A0A162RYE9_9CRUS</name>
<dbReference type="OrthoDB" id="6767432at2759"/>
<protein>
    <submittedName>
        <fullName evidence="1">Uncharacterized protein</fullName>
    </submittedName>
</protein>
<reference evidence="1 2" key="1">
    <citation type="submission" date="2016-03" db="EMBL/GenBank/DDBJ databases">
        <title>EvidentialGene: Evidence-directed Construction of Genes on Genomes.</title>
        <authorList>
            <person name="Gilbert D.G."/>
            <person name="Choi J.-H."/>
            <person name="Mockaitis K."/>
            <person name="Colbourne J."/>
            <person name="Pfrender M."/>
        </authorList>
    </citation>
    <scope>NUCLEOTIDE SEQUENCE [LARGE SCALE GENOMIC DNA]</scope>
    <source>
        <strain evidence="1 2">Xinb3</strain>
        <tissue evidence="1">Complete organism</tissue>
    </source>
</reference>
<gene>
    <name evidence="1" type="ORF">APZ42_012325</name>
</gene>
<evidence type="ECO:0000313" key="1">
    <source>
        <dbReference type="EMBL" id="KZS20881.1"/>
    </source>
</evidence>
<comment type="caution">
    <text evidence="1">The sequence shown here is derived from an EMBL/GenBank/DDBJ whole genome shotgun (WGS) entry which is preliminary data.</text>
</comment>
<sequence>MDDAKLESQVHRYLNLGFLVREIADEVNMPYKRLWKFMARKHISVRNMYSTMFSEALQLLVY</sequence>
<dbReference type="Proteomes" id="UP000076858">
    <property type="component" value="Unassembled WGS sequence"/>
</dbReference>
<evidence type="ECO:0000313" key="2">
    <source>
        <dbReference type="Proteomes" id="UP000076858"/>
    </source>
</evidence>
<organism evidence="1 2">
    <name type="scientific">Daphnia magna</name>
    <dbReference type="NCBI Taxonomy" id="35525"/>
    <lineage>
        <taxon>Eukaryota</taxon>
        <taxon>Metazoa</taxon>
        <taxon>Ecdysozoa</taxon>
        <taxon>Arthropoda</taxon>
        <taxon>Crustacea</taxon>
        <taxon>Branchiopoda</taxon>
        <taxon>Diplostraca</taxon>
        <taxon>Cladocera</taxon>
        <taxon>Anomopoda</taxon>
        <taxon>Daphniidae</taxon>
        <taxon>Daphnia</taxon>
    </lineage>
</organism>
<proteinExistence type="predicted"/>
<accession>A0A162RYE9</accession>